<dbReference type="Gene3D" id="3.30.420.40">
    <property type="match status" value="1"/>
</dbReference>
<dbReference type="PROSITE" id="PS00297">
    <property type="entry name" value="HSP70_1"/>
    <property type="match status" value="1"/>
</dbReference>
<dbReference type="PANTHER" id="PTHR14187">
    <property type="entry name" value="ALPHA KINASE/ELONGATION FACTOR 2 KINASE"/>
    <property type="match status" value="1"/>
</dbReference>
<comment type="caution">
    <text evidence="1">The sequence shown here is derived from an EMBL/GenBank/DDBJ whole genome shotgun (WGS) entry which is preliminary data.</text>
</comment>
<dbReference type="EMBL" id="CALNXK010000067">
    <property type="protein sequence ID" value="CAH3141615.1"/>
    <property type="molecule type" value="Genomic_DNA"/>
</dbReference>
<dbReference type="InterPro" id="IPR018181">
    <property type="entry name" value="Heat_shock_70_CS"/>
</dbReference>
<gene>
    <name evidence="1" type="ORF">PLOB_00042013</name>
</gene>
<dbReference type="Proteomes" id="UP001159405">
    <property type="component" value="Unassembled WGS sequence"/>
</dbReference>
<keyword evidence="2" id="KW-1185">Reference proteome</keyword>
<organism evidence="1 2">
    <name type="scientific">Porites lobata</name>
    <dbReference type="NCBI Taxonomy" id="104759"/>
    <lineage>
        <taxon>Eukaryota</taxon>
        <taxon>Metazoa</taxon>
        <taxon>Cnidaria</taxon>
        <taxon>Anthozoa</taxon>
        <taxon>Hexacorallia</taxon>
        <taxon>Scleractinia</taxon>
        <taxon>Fungiina</taxon>
        <taxon>Poritidae</taxon>
        <taxon>Porites</taxon>
    </lineage>
</organism>
<dbReference type="InterPro" id="IPR043129">
    <property type="entry name" value="ATPase_NBD"/>
</dbReference>
<feature type="non-terminal residue" evidence="1">
    <location>
        <position position="1"/>
    </location>
</feature>
<evidence type="ECO:0008006" key="3">
    <source>
        <dbReference type="Google" id="ProtNLM"/>
    </source>
</evidence>
<evidence type="ECO:0000313" key="2">
    <source>
        <dbReference type="Proteomes" id="UP001159405"/>
    </source>
</evidence>
<dbReference type="PANTHER" id="PTHR14187:SF5">
    <property type="entry name" value="HEAT SHOCK 70 KDA PROTEIN 12A"/>
    <property type="match status" value="1"/>
</dbReference>
<evidence type="ECO:0000313" key="1">
    <source>
        <dbReference type="EMBL" id="CAH3141615.1"/>
    </source>
</evidence>
<proteinExistence type="predicted"/>
<dbReference type="SUPFAM" id="SSF53067">
    <property type="entry name" value="Actin-like ATPase domain"/>
    <property type="match status" value="2"/>
</dbReference>
<reference evidence="1 2" key="1">
    <citation type="submission" date="2022-05" db="EMBL/GenBank/DDBJ databases">
        <authorList>
            <consortium name="Genoscope - CEA"/>
            <person name="William W."/>
        </authorList>
    </citation>
    <scope>NUCLEOTIDE SEQUENCE [LARGE SCALE GENOMIC DNA]</scope>
</reference>
<sequence length="602" mass="67496">FLQGLKNLLFGKERPFLATVGIDLGTTHSGFAFSFNNNEGEDTIFLNPEWKSDLGYQTSKTPSCLLLKPDLTFDSFGYKAAERYAYVKDVFNTWKKFLFFENLKISLDEGEIFNPGETSLEACNGKAVKATTVFAHCLRFLRDEAVNVVRQKSGNENYNVEDILWVLTVSVAWNPAAKQLMREAAYEAGLGSRDNPGQVIIAFDAEAAALFCSETIHCEAQTDNLALGELRESDCSPSEEPNALSVIVDLGGSCLKVTVFEKSTDGVLHMSYNETVRPDDEVMVDCQFRTLLDQRFDAQKMCDYRKLFPADWLKMMQDFEAKKCAFLKNETKIHLTGSFVSWLNDYRSPSMKCFAEGVVKIVDDKYLSVSSHAMRSLFKPLLEAIKDCLRDTVLKNPRSTTVFLVGGLSESPLLQKEIKNVFSGRFSDVITRGASIAVVHGAVILGKRAVAESRRVVSRTYGTDCSLRFVRRVHPEENKFTTSSGQERCKDLFNRFVKKNDIVKLGQKIAITYRPCEANETEMRYSFYTADVQEVLLVTEPGVKKIGDLVLQSPDTLKGLDRDIEVSLHFIGTDVVASAWDVESGNLVQTTLDVFLPRVNMV</sequence>
<protein>
    <recommendedName>
        <fullName evidence="3">Heat shock protein 70 kDa</fullName>
    </recommendedName>
</protein>
<dbReference type="CDD" id="cd10229">
    <property type="entry name" value="ASKHA_NBD_HSP70_HSPA12"/>
    <property type="match status" value="1"/>
</dbReference>
<name>A0ABN8PE85_9CNID</name>
<accession>A0ABN8PE85</accession>